<accession>A0A931BE43</accession>
<sequence length="179" mass="20070">MTIVVTDACSLINFAASDDMAVLKVGLEYRTPRCTQAVHAELLKHRHNFPKLKPLIDEEWLGEPIELNHAGDRDSIGRLRTALGGTRADQLLHLGEAESIHAIQTRTELSGGVLLTDDRDARRLAGQKNILVWDTTRLLAEIHIMGDLEWEEAQNILVRMDQAQRGVRIPANYQDFTNG</sequence>
<comment type="caution">
    <text evidence="1">The sequence shown here is derived from an EMBL/GenBank/DDBJ whole genome shotgun (WGS) entry which is preliminary data.</text>
</comment>
<name>A0A931BE43_9ACTN</name>
<dbReference type="AlphaFoldDB" id="A0A931BE43"/>
<dbReference type="InterPro" id="IPR021799">
    <property type="entry name" value="PIN-like_prokaryotic"/>
</dbReference>
<protein>
    <submittedName>
        <fullName evidence="1">Uncharacterized protein</fullName>
    </submittedName>
</protein>
<keyword evidence="2" id="KW-1185">Reference proteome</keyword>
<evidence type="ECO:0000313" key="2">
    <source>
        <dbReference type="Proteomes" id="UP000657385"/>
    </source>
</evidence>
<proteinExistence type="predicted"/>
<dbReference type="Pfam" id="PF11848">
    <property type="entry name" value="DUF3368"/>
    <property type="match status" value="1"/>
</dbReference>
<dbReference type="EMBL" id="JADPRT010000017">
    <property type="protein sequence ID" value="MBF9072518.1"/>
    <property type="molecule type" value="Genomic_DNA"/>
</dbReference>
<dbReference type="RefSeq" id="WP_196197697.1">
    <property type="nucleotide sequence ID" value="NZ_JADPRT010000017.1"/>
</dbReference>
<reference evidence="1" key="1">
    <citation type="submission" date="2020-11" db="EMBL/GenBank/DDBJ databases">
        <title>Isolation and identification of active actinomycetes.</title>
        <authorList>
            <person name="Yu B."/>
        </authorList>
    </citation>
    <scope>NUCLEOTIDE SEQUENCE</scope>
    <source>
        <strain evidence="1">NEAU-YB345</strain>
    </source>
</reference>
<gene>
    <name evidence="1" type="ORF">I2501_31320</name>
</gene>
<organism evidence="1 2">
    <name type="scientific">Streptacidiphilus fuscans</name>
    <dbReference type="NCBI Taxonomy" id="2789292"/>
    <lineage>
        <taxon>Bacteria</taxon>
        <taxon>Bacillati</taxon>
        <taxon>Actinomycetota</taxon>
        <taxon>Actinomycetes</taxon>
        <taxon>Kitasatosporales</taxon>
        <taxon>Streptomycetaceae</taxon>
        <taxon>Streptacidiphilus</taxon>
    </lineage>
</organism>
<evidence type="ECO:0000313" key="1">
    <source>
        <dbReference type="EMBL" id="MBF9072518.1"/>
    </source>
</evidence>
<dbReference type="Proteomes" id="UP000657385">
    <property type="component" value="Unassembled WGS sequence"/>
</dbReference>